<dbReference type="PANTHER" id="PTHR48094:SF11">
    <property type="entry name" value="GLUTATHIONE-INDEPENDENT GLYOXALASE HSP31-RELATED"/>
    <property type="match status" value="1"/>
</dbReference>
<evidence type="ECO:0000256" key="2">
    <source>
        <dbReference type="ARBA" id="ARBA00023239"/>
    </source>
</evidence>
<keyword evidence="5" id="KW-0315">Glutamine amidotransferase</keyword>
<reference evidence="5 6" key="1">
    <citation type="submission" date="2022-04" db="EMBL/GenBank/DDBJ databases">
        <title>Halobacillus sp. isolated from saltern.</title>
        <authorList>
            <person name="Won M."/>
            <person name="Lee C.-M."/>
            <person name="Woen H.-Y."/>
            <person name="Kwon S.-W."/>
        </authorList>
    </citation>
    <scope>NUCLEOTIDE SEQUENCE [LARGE SCALE GENOMIC DNA]</scope>
    <source>
        <strain evidence="5 6">SSBR10-3</strain>
    </source>
</reference>
<sequence length="219" mass="23364">MSKKILMIVTNADQLDSGHTTGLWLQEFVEPSTEFKDAGFEITAASLNGGKIPIDPNSYSNRLPKVWDGVMEPLKDTKVLSKIQPADYDAVFLSGGHGTMVDFPNSEVLANVLQHFADNHKIIGAVCHGPAGFIGAEKSDGKPLVNGVKLTGFTNEEEAETGLTDALSFMLEDKLSEAGAEFVAGGAYQDHVEVDGNFVTGQNPQSSLSAAQAVVRLLQ</sequence>
<accession>A0ABY4EMG4</accession>
<feature type="domain" description="DJ-1/PfpI" evidence="4">
    <location>
        <begin position="27"/>
        <end position="215"/>
    </location>
</feature>
<organism evidence="5 6">
    <name type="scientific">Halobacillus salinarum</name>
    <dbReference type="NCBI Taxonomy" id="2932257"/>
    <lineage>
        <taxon>Bacteria</taxon>
        <taxon>Bacillati</taxon>
        <taxon>Bacillota</taxon>
        <taxon>Bacilli</taxon>
        <taxon>Bacillales</taxon>
        <taxon>Bacillaceae</taxon>
        <taxon>Halobacillus</taxon>
    </lineage>
</organism>
<name>A0ABY4EMG4_9BACI</name>
<comment type="similarity">
    <text evidence="3">Belongs to the peptidase C56 family. HSP31-like subfamily.</text>
</comment>
<dbReference type="Gene3D" id="3.40.50.880">
    <property type="match status" value="1"/>
</dbReference>
<dbReference type="InterPro" id="IPR002818">
    <property type="entry name" value="DJ-1/PfpI"/>
</dbReference>
<evidence type="ECO:0000313" key="6">
    <source>
        <dbReference type="Proteomes" id="UP000831787"/>
    </source>
</evidence>
<keyword evidence="6" id="KW-1185">Reference proteome</keyword>
<dbReference type="Pfam" id="PF01965">
    <property type="entry name" value="DJ-1_PfpI"/>
    <property type="match status" value="1"/>
</dbReference>
<dbReference type="InterPro" id="IPR029062">
    <property type="entry name" value="Class_I_gatase-like"/>
</dbReference>
<evidence type="ECO:0000256" key="3">
    <source>
        <dbReference type="ARBA" id="ARBA00038493"/>
    </source>
</evidence>
<evidence type="ECO:0000259" key="4">
    <source>
        <dbReference type="Pfam" id="PF01965"/>
    </source>
</evidence>
<dbReference type="CDD" id="cd03141">
    <property type="entry name" value="GATase1_Hsp31_like"/>
    <property type="match status" value="1"/>
</dbReference>
<dbReference type="Proteomes" id="UP000831787">
    <property type="component" value="Chromosome"/>
</dbReference>
<dbReference type="EMBL" id="CP095073">
    <property type="protein sequence ID" value="UOQ45271.1"/>
    <property type="molecule type" value="Genomic_DNA"/>
</dbReference>
<proteinExistence type="inferred from homology"/>
<evidence type="ECO:0000256" key="1">
    <source>
        <dbReference type="ARBA" id="ARBA00023016"/>
    </source>
</evidence>
<gene>
    <name evidence="5" type="ORF">MUN89_04805</name>
</gene>
<keyword evidence="1" id="KW-0346">Stress response</keyword>
<dbReference type="PANTHER" id="PTHR48094">
    <property type="entry name" value="PROTEIN/NUCLEIC ACID DEGLYCASE DJ-1-RELATED"/>
    <property type="match status" value="1"/>
</dbReference>
<keyword evidence="2" id="KW-0456">Lyase</keyword>
<dbReference type="InterPro" id="IPR050325">
    <property type="entry name" value="Prot/Nucl_acid_deglycase"/>
</dbReference>
<protein>
    <submittedName>
        <fullName evidence="5">Type 1 glutamine amidotransferase domain-containing protein</fullName>
    </submittedName>
</protein>
<dbReference type="RefSeq" id="WP_244711863.1">
    <property type="nucleotide sequence ID" value="NZ_CP095073.1"/>
</dbReference>
<dbReference type="SUPFAM" id="SSF52317">
    <property type="entry name" value="Class I glutamine amidotransferase-like"/>
    <property type="match status" value="1"/>
</dbReference>
<evidence type="ECO:0000313" key="5">
    <source>
        <dbReference type="EMBL" id="UOQ45271.1"/>
    </source>
</evidence>